<evidence type="ECO:0000313" key="3">
    <source>
        <dbReference type="Proteomes" id="UP000094527"/>
    </source>
</evidence>
<evidence type="ECO:0000313" key="2">
    <source>
        <dbReference type="EMBL" id="ODM59384.1"/>
    </source>
</evidence>
<organism evidence="2 3">
    <name type="scientific">Orchesella cincta</name>
    <name type="common">Springtail</name>
    <name type="synonym">Podura cincta</name>
    <dbReference type="NCBI Taxonomy" id="48709"/>
    <lineage>
        <taxon>Eukaryota</taxon>
        <taxon>Metazoa</taxon>
        <taxon>Ecdysozoa</taxon>
        <taxon>Arthropoda</taxon>
        <taxon>Hexapoda</taxon>
        <taxon>Collembola</taxon>
        <taxon>Entomobryomorpha</taxon>
        <taxon>Entomobryoidea</taxon>
        <taxon>Orchesellidae</taxon>
        <taxon>Orchesellinae</taxon>
        <taxon>Orchesella</taxon>
    </lineage>
</organism>
<dbReference type="Proteomes" id="UP000094527">
    <property type="component" value="Unassembled WGS sequence"/>
</dbReference>
<protein>
    <submittedName>
        <fullName evidence="2">Uncharacterized protein</fullName>
    </submittedName>
</protein>
<sequence length="206" mass="24012">MVELASDFRSPFSWLQFNNQKTAAYMDSALRNLFAKWEECRDSFHAVYPEVEIALAVDCSKVMRTHENTTKEQLAKCWEMVTDYAEENNVWPTWDRYVHDYTKGWWKLQQKSEVNITADSFEEQFKDLVSDSVNSNKSIYRTARLGTKCEACGRRNVSMIVAIVILSVLCICLIMAVVYLYNGNIFRKLGQRDHVKFQVLSEDVTF</sequence>
<accession>A0A1D2M0D7</accession>
<keyword evidence="1" id="KW-0472">Membrane</keyword>
<keyword evidence="1" id="KW-0812">Transmembrane</keyword>
<evidence type="ECO:0000256" key="1">
    <source>
        <dbReference type="SAM" id="Phobius"/>
    </source>
</evidence>
<dbReference type="AlphaFoldDB" id="A0A1D2M0D7"/>
<reference evidence="2 3" key="1">
    <citation type="journal article" date="2016" name="Genome Biol. Evol.">
        <title>Gene Family Evolution Reflects Adaptation to Soil Environmental Stressors in the Genome of the Collembolan Orchesella cincta.</title>
        <authorList>
            <person name="Faddeeva-Vakhrusheva A."/>
            <person name="Derks M.F."/>
            <person name="Anvar S.Y."/>
            <person name="Agamennone V."/>
            <person name="Suring W."/>
            <person name="Smit S."/>
            <person name="van Straalen N.M."/>
            <person name="Roelofs D."/>
        </authorList>
    </citation>
    <scope>NUCLEOTIDE SEQUENCE [LARGE SCALE GENOMIC DNA]</scope>
    <source>
        <tissue evidence="2">Mixed pool</tissue>
    </source>
</reference>
<gene>
    <name evidence="2" type="ORF">Ocin01_20247</name>
</gene>
<dbReference type="EMBL" id="LJIJ01009304">
    <property type="protein sequence ID" value="ODM59384.1"/>
    <property type="molecule type" value="Genomic_DNA"/>
</dbReference>
<feature type="transmembrane region" description="Helical" evidence="1">
    <location>
        <begin position="157"/>
        <end position="181"/>
    </location>
</feature>
<name>A0A1D2M0D7_ORCCI</name>
<proteinExistence type="predicted"/>
<comment type="caution">
    <text evidence="2">The sequence shown here is derived from an EMBL/GenBank/DDBJ whole genome shotgun (WGS) entry which is preliminary data.</text>
</comment>
<keyword evidence="3" id="KW-1185">Reference proteome</keyword>
<keyword evidence="1" id="KW-1133">Transmembrane helix</keyword>